<comment type="caution">
    <text evidence="2">The sequence shown here is derived from an EMBL/GenBank/DDBJ whole genome shotgun (WGS) entry which is preliminary data.</text>
</comment>
<keyword evidence="3" id="KW-1185">Reference proteome</keyword>
<evidence type="ECO:0000259" key="1">
    <source>
        <dbReference type="Pfam" id="PF01869"/>
    </source>
</evidence>
<evidence type="ECO:0000313" key="2">
    <source>
        <dbReference type="EMBL" id="GAA0919280.1"/>
    </source>
</evidence>
<feature type="domain" description="ATPase BadF/BadG/BcrA/BcrD type" evidence="1">
    <location>
        <begin position="9"/>
        <end position="296"/>
    </location>
</feature>
<dbReference type="PANTHER" id="PTHR43190">
    <property type="entry name" value="N-ACETYL-D-GLUCOSAMINE KINASE"/>
    <property type="match status" value="1"/>
</dbReference>
<dbReference type="SUPFAM" id="SSF53067">
    <property type="entry name" value="Actin-like ATPase domain"/>
    <property type="match status" value="2"/>
</dbReference>
<dbReference type="InterPro" id="IPR052519">
    <property type="entry name" value="Euk-type_GlcNAc_Kinase"/>
</dbReference>
<name>A0ABN1NY57_9ACTN</name>
<accession>A0ABN1NY57</accession>
<gene>
    <name evidence="2" type="ORF">GCM10009560_16750</name>
</gene>
<dbReference type="PANTHER" id="PTHR43190:SF3">
    <property type="entry name" value="N-ACETYL-D-GLUCOSAMINE KINASE"/>
    <property type="match status" value="1"/>
</dbReference>
<dbReference type="Gene3D" id="3.30.420.40">
    <property type="match status" value="2"/>
</dbReference>
<dbReference type="InterPro" id="IPR043129">
    <property type="entry name" value="ATPase_NBD"/>
</dbReference>
<dbReference type="RefSeq" id="WP_343949141.1">
    <property type="nucleotide sequence ID" value="NZ_BAAAHQ010000007.1"/>
</dbReference>
<dbReference type="Proteomes" id="UP001501578">
    <property type="component" value="Unassembled WGS sequence"/>
</dbReference>
<evidence type="ECO:0000313" key="3">
    <source>
        <dbReference type="Proteomes" id="UP001501578"/>
    </source>
</evidence>
<dbReference type="InterPro" id="IPR002731">
    <property type="entry name" value="ATPase_BadF"/>
</dbReference>
<protein>
    <submittedName>
        <fullName evidence="2">BadF/BadG/BcrA/BcrD ATPase family protein</fullName>
    </submittedName>
</protein>
<dbReference type="Pfam" id="PF01869">
    <property type="entry name" value="BcrAD_BadFG"/>
    <property type="match status" value="1"/>
</dbReference>
<proteinExistence type="predicted"/>
<dbReference type="EMBL" id="BAAAHQ010000007">
    <property type="protein sequence ID" value="GAA0919280.1"/>
    <property type="molecule type" value="Genomic_DNA"/>
</dbReference>
<reference evidence="2 3" key="1">
    <citation type="journal article" date="2019" name="Int. J. Syst. Evol. Microbiol.">
        <title>The Global Catalogue of Microorganisms (GCM) 10K type strain sequencing project: providing services to taxonomists for standard genome sequencing and annotation.</title>
        <authorList>
            <consortium name="The Broad Institute Genomics Platform"/>
            <consortium name="The Broad Institute Genome Sequencing Center for Infectious Disease"/>
            <person name="Wu L."/>
            <person name="Ma J."/>
        </authorList>
    </citation>
    <scope>NUCLEOTIDE SEQUENCE [LARGE SCALE GENOMIC DNA]</scope>
    <source>
        <strain evidence="2 3">JCM 11136</strain>
    </source>
</reference>
<organism evidence="2 3">
    <name type="scientific">Nonomuraea longicatena</name>
    <dbReference type="NCBI Taxonomy" id="83682"/>
    <lineage>
        <taxon>Bacteria</taxon>
        <taxon>Bacillati</taxon>
        <taxon>Actinomycetota</taxon>
        <taxon>Actinomycetes</taxon>
        <taxon>Streptosporangiales</taxon>
        <taxon>Streptosporangiaceae</taxon>
        <taxon>Nonomuraea</taxon>
    </lineage>
</organism>
<sequence length="321" mass="32970">MSEPLVLAVDGGNSKTDLALVDAGGRVLATRRAGPFEPQSDGVGAAVEMVRRAAEQSGMLGAEHVVAYVAGADLPVEEEALATEFAARGLGADVVVRNDTFALLRAGASRPWGVAVVCGTGINAVGVSPTGALARFPALGRLSGDWGGGQDLADEMLWSAVRAEDGRGPATALSRAVTEHFGTATVEEVVLGLQYGGLDPASLHRLSTRLFAVAGAGDAVALALVCRLAAEIAVMAEVCLRRLELLETPAEVVLGGGVVAARDPLLTRLLDAELAVRAPKARPVISDVRPIVGAALGGLDRMGAPEAAKERLRAYYAALRD</sequence>